<gene>
    <name evidence="1" type="ORF">OC842_001807</name>
</gene>
<comment type="caution">
    <text evidence="1">The sequence shown here is derived from an EMBL/GenBank/DDBJ whole genome shotgun (WGS) entry which is preliminary data.</text>
</comment>
<accession>A0AAN6GH48</accession>
<dbReference type="AlphaFoldDB" id="A0AAN6GH48"/>
<protein>
    <submittedName>
        <fullName evidence="1">Uncharacterized protein</fullName>
    </submittedName>
</protein>
<organism evidence="1 2">
    <name type="scientific">Tilletia horrida</name>
    <dbReference type="NCBI Taxonomy" id="155126"/>
    <lineage>
        <taxon>Eukaryota</taxon>
        <taxon>Fungi</taxon>
        <taxon>Dikarya</taxon>
        <taxon>Basidiomycota</taxon>
        <taxon>Ustilaginomycotina</taxon>
        <taxon>Exobasidiomycetes</taxon>
        <taxon>Tilletiales</taxon>
        <taxon>Tilletiaceae</taxon>
        <taxon>Tilletia</taxon>
    </lineage>
</organism>
<reference evidence="1" key="1">
    <citation type="journal article" date="2023" name="PhytoFront">
        <title>Draft Genome Resources of Seven Strains of Tilletia horrida, Causal Agent of Kernel Smut of Rice.</title>
        <authorList>
            <person name="Khanal S."/>
            <person name="Antony Babu S."/>
            <person name="Zhou X.G."/>
        </authorList>
    </citation>
    <scope>NUCLEOTIDE SEQUENCE</scope>
    <source>
        <strain evidence="1">TX3</strain>
    </source>
</reference>
<dbReference type="EMBL" id="JAPDMQ010000068">
    <property type="protein sequence ID" value="KAK0536957.1"/>
    <property type="molecule type" value="Genomic_DNA"/>
</dbReference>
<proteinExistence type="predicted"/>
<name>A0AAN6GH48_9BASI</name>
<dbReference type="Proteomes" id="UP001176521">
    <property type="component" value="Unassembled WGS sequence"/>
</dbReference>
<keyword evidence="2" id="KW-1185">Reference proteome</keyword>
<sequence length="174" mass="19099">MPAIHPVREIITTADRLGQEFAAAHAQTLPPVLSLQQAHHQASASQQALPEPFVEQHLEAVREGLLRMEGAVNEMVALLFKIDIFMTADEAEGAGQAVPVLTTSFNPREALGHVSDLFHMYHAELLAKRESLADLTCEEIDVDAFAARWQRLDEVEQGKKQEVDDLADLLAGLG</sequence>
<evidence type="ECO:0000313" key="2">
    <source>
        <dbReference type="Proteomes" id="UP001176521"/>
    </source>
</evidence>
<evidence type="ECO:0000313" key="1">
    <source>
        <dbReference type="EMBL" id="KAK0536957.1"/>
    </source>
</evidence>